<accession>A0A1I8BW13</accession>
<keyword evidence="1" id="KW-1185">Reference proteome</keyword>
<protein>
    <submittedName>
        <fullName evidence="2">Uncharacterized protein</fullName>
    </submittedName>
</protein>
<name>A0A1I8BW13_MELHA</name>
<dbReference type="WBParaSite" id="MhA1_Contig720.frz3.gene17">
    <property type="protein sequence ID" value="MhA1_Contig720.frz3.gene17"/>
    <property type="gene ID" value="MhA1_Contig720.frz3.gene17"/>
</dbReference>
<dbReference type="AlphaFoldDB" id="A0A1I8BW13"/>
<sequence length="75" mass="8846">MNQTLKQRKTIPNELVALRKNEIIDEYLSLKKQTAEMAAEIFILTLRLLMLKLNNHAYSQRLGIFNCFHLIILLF</sequence>
<evidence type="ECO:0000313" key="2">
    <source>
        <dbReference type="WBParaSite" id="MhA1_Contig720.frz3.gene17"/>
    </source>
</evidence>
<reference evidence="2" key="1">
    <citation type="submission" date="2016-11" db="UniProtKB">
        <authorList>
            <consortium name="WormBaseParasite"/>
        </authorList>
    </citation>
    <scope>IDENTIFICATION</scope>
</reference>
<evidence type="ECO:0000313" key="1">
    <source>
        <dbReference type="Proteomes" id="UP000095281"/>
    </source>
</evidence>
<proteinExistence type="predicted"/>
<dbReference type="Proteomes" id="UP000095281">
    <property type="component" value="Unplaced"/>
</dbReference>
<organism evidence="1 2">
    <name type="scientific">Meloidogyne hapla</name>
    <name type="common">Root-knot nematode worm</name>
    <dbReference type="NCBI Taxonomy" id="6305"/>
    <lineage>
        <taxon>Eukaryota</taxon>
        <taxon>Metazoa</taxon>
        <taxon>Ecdysozoa</taxon>
        <taxon>Nematoda</taxon>
        <taxon>Chromadorea</taxon>
        <taxon>Rhabditida</taxon>
        <taxon>Tylenchina</taxon>
        <taxon>Tylenchomorpha</taxon>
        <taxon>Tylenchoidea</taxon>
        <taxon>Meloidogynidae</taxon>
        <taxon>Meloidogyninae</taxon>
        <taxon>Meloidogyne</taxon>
    </lineage>
</organism>